<evidence type="ECO:0000259" key="1">
    <source>
        <dbReference type="Pfam" id="PF01796"/>
    </source>
</evidence>
<dbReference type="Pfam" id="PF01796">
    <property type="entry name" value="OB_ChsH2_C"/>
    <property type="match status" value="1"/>
</dbReference>
<name>A0A2H0YKY6_9BACT</name>
<feature type="domain" description="ChsH2 rubredoxin-like zinc ribbon" evidence="2">
    <location>
        <begin position="12"/>
        <end position="45"/>
    </location>
</feature>
<dbReference type="InterPro" id="IPR002878">
    <property type="entry name" value="ChsH2_C"/>
</dbReference>
<dbReference type="SUPFAM" id="SSF50249">
    <property type="entry name" value="Nucleic acid-binding proteins"/>
    <property type="match status" value="1"/>
</dbReference>
<proteinExistence type="predicted"/>
<reference evidence="4" key="1">
    <citation type="submission" date="2017-09" db="EMBL/GenBank/DDBJ databases">
        <title>Depth-based differentiation of microbial function through sediment-hosted aquifers and enrichment of novel symbionts in the deep terrestrial subsurface.</title>
        <authorList>
            <person name="Probst A.J."/>
            <person name="Ladd B."/>
            <person name="Jarett J.K."/>
            <person name="Geller-Mcgrath D.E."/>
            <person name="Sieber C.M.K."/>
            <person name="Emerson J.B."/>
            <person name="Anantharaman K."/>
            <person name="Thomas B.C."/>
            <person name="Malmstrom R."/>
            <person name="Stieglmeier M."/>
            <person name="Klingl A."/>
            <person name="Woyke T."/>
            <person name="Ryan C.M."/>
            <person name="Banfield J.F."/>
        </authorList>
    </citation>
    <scope>NUCLEOTIDE SEQUENCE [LARGE SCALE GENOMIC DNA]</scope>
</reference>
<sequence>MEPIVKKWYDSLERGKIMGTKCKDCGNVDFPPISVCRKCRSRNLEQIELSGEGTLLMYSVSGDTPGAKFAPFTPFAYGQVLLKEGPLFATKIEGVPINTPEEIEKGNKELPAPVKAKIIDGVGGMKVVVFEKI</sequence>
<dbReference type="AlphaFoldDB" id="A0A2H0YKY6"/>
<evidence type="ECO:0000313" key="3">
    <source>
        <dbReference type="EMBL" id="PIS39167.1"/>
    </source>
</evidence>
<dbReference type="Pfam" id="PF12172">
    <property type="entry name" value="zf-ChsH2"/>
    <property type="match status" value="1"/>
</dbReference>
<dbReference type="PANTHER" id="PTHR34075">
    <property type="entry name" value="BLR3430 PROTEIN"/>
    <property type="match status" value="1"/>
</dbReference>
<evidence type="ECO:0000313" key="4">
    <source>
        <dbReference type="Proteomes" id="UP000230088"/>
    </source>
</evidence>
<protein>
    <submittedName>
        <fullName evidence="3">Uncharacterized protein</fullName>
    </submittedName>
</protein>
<dbReference type="InterPro" id="IPR052513">
    <property type="entry name" value="Thioester_dehydratase-like"/>
</dbReference>
<dbReference type="PANTHER" id="PTHR34075:SF5">
    <property type="entry name" value="BLR3430 PROTEIN"/>
    <property type="match status" value="1"/>
</dbReference>
<evidence type="ECO:0000259" key="2">
    <source>
        <dbReference type="Pfam" id="PF12172"/>
    </source>
</evidence>
<comment type="caution">
    <text evidence="3">The sequence shown here is derived from an EMBL/GenBank/DDBJ whole genome shotgun (WGS) entry which is preliminary data.</text>
</comment>
<dbReference type="Gene3D" id="6.10.30.10">
    <property type="match status" value="1"/>
</dbReference>
<organism evidence="3 4">
    <name type="scientific">Candidatus Nealsonbacteria bacterium CG08_land_8_20_14_0_20_38_20</name>
    <dbReference type="NCBI Taxonomy" id="1974705"/>
    <lineage>
        <taxon>Bacteria</taxon>
        <taxon>Candidatus Nealsoniibacteriota</taxon>
    </lineage>
</organism>
<dbReference type="InterPro" id="IPR022002">
    <property type="entry name" value="ChsH2_Znr"/>
</dbReference>
<feature type="domain" description="ChsH2 C-terminal OB-fold" evidence="1">
    <location>
        <begin position="47"/>
        <end position="96"/>
    </location>
</feature>
<dbReference type="InterPro" id="IPR012340">
    <property type="entry name" value="NA-bd_OB-fold"/>
</dbReference>
<accession>A0A2H0YKY6</accession>
<dbReference type="EMBL" id="PEYD01000066">
    <property type="protein sequence ID" value="PIS39167.1"/>
    <property type="molecule type" value="Genomic_DNA"/>
</dbReference>
<gene>
    <name evidence="3" type="ORF">COT33_03400</name>
</gene>
<dbReference type="Proteomes" id="UP000230088">
    <property type="component" value="Unassembled WGS sequence"/>
</dbReference>